<name>A0A822Z1U0_NELNU</name>
<dbReference type="Proteomes" id="UP000607653">
    <property type="component" value="Unassembled WGS sequence"/>
</dbReference>
<gene>
    <name evidence="2" type="ORF">HUJ06_013295</name>
</gene>
<evidence type="ECO:0000313" key="2">
    <source>
        <dbReference type="EMBL" id="DAD38972.1"/>
    </source>
</evidence>
<reference evidence="2 3" key="1">
    <citation type="journal article" date="2020" name="Mol. Biol. Evol.">
        <title>Distinct Expression and Methylation Patterns for Genes with Different Fates following a Single Whole-Genome Duplication in Flowering Plants.</title>
        <authorList>
            <person name="Shi T."/>
            <person name="Rahmani R.S."/>
            <person name="Gugger P.F."/>
            <person name="Wang M."/>
            <person name="Li H."/>
            <person name="Zhang Y."/>
            <person name="Li Z."/>
            <person name="Wang Q."/>
            <person name="Van de Peer Y."/>
            <person name="Marchal K."/>
            <person name="Chen J."/>
        </authorList>
    </citation>
    <scope>NUCLEOTIDE SEQUENCE [LARGE SCALE GENOMIC DNA]</scope>
    <source>
        <tissue evidence="2">Leaf</tissue>
    </source>
</reference>
<organism evidence="2 3">
    <name type="scientific">Nelumbo nucifera</name>
    <name type="common">Sacred lotus</name>
    <dbReference type="NCBI Taxonomy" id="4432"/>
    <lineage>
        <taxon>Eukaryota</taxon>
        <taxon>Viridiplantae</taxon>
        <taxon>Streptophyta</taxon>
        <taxon>Embryophyta</taxon>
        <taxon>Tracheophyta</taxon>
        <taxon>Spermatophyta</taxon>
        <taxon>Magnoliopsida</taxon>
        <taxon>Proteales</taxon>
        <taxon>Nelumbonaceae</taxon>
        <taxon>Nelumbo</taxon>
    </lineage>
</organism>
<protein>
    <recommendedName>
        <fullName evidence="4">RNase H type-1 domain-containing protein</fullName>
    </recommendedName>
</protein>
<evidence type="ECO:0008006" key="4">
    <source>
        <dbReference type="Google" id="ProtNLM"/>
    </source>
</evidence>
<evidence type="ECO:0000256" key="1">
    <source>
        <dbReference type="SAM" id="MobiDB-lite"/>
    </source>
</evidence>
<dbReference type="SUPFAM" id="SSF53098">
    <property type="entry name" value="Ribonuclease H-like"/>
    <property type="match status" value="1"/>
</dbReference>
<comment type="caution">
    <text evidence="2">The sequence shown here is derived from an EMBL/GenBank/DDBJ whole genome shotgun (WGS) entry which is preliminary data.</text>
</comment>
<sequence>MSPPLGYPDPPTTSSIPPPTTTNIVAEWRATWDSISYAKALGILRLVVESDLMIQVLTGNSEPPWNILSWLGDITDMTKSMEVHYTHILSRGFSAENKINLTGREAKDSPRLAFPTRGEKKAITGTEVKVTR</sequence>
<dbReference type="InterPro" id="IPR012337">
    <property type="entry name" value="RNaseH-like_sf"/>
</dbReference>
<dbReference type="AlphaFoldDB" id="A0A822Z1U0"/>
<feature type="region of interest" description="Disordered" evidence="1">
    <location>
        <begin position="1"/>
        <end position="20"/>
    </location>
</feature>
<proteinExistence type="predicted"/>
<keyword evidence="3" id="KW-1185">Reference proteome</keyword>
<accession>A0A822Z1U0</accession>
<evidence type="ECO:0000313" key="3">
    <source>
        <dbReference type="Proteomes" id="UP000607653"/>
    </source>
</evidence>
<dbReference type="EMBL" id="DUZY01000005">
    <property type="protein sequence ID" value="DAD38972.1"/>
    <property type="molecule type" value="Genomic_DNA"/>
</dbReference>